<accession>A0A6H5HI95</accession>
<dbReference type="Proteomes" id="UP000479000">
    <property type="component" value="Unassembled WGS sequence"/>
</dbReference>
<protein>
    <submittedName>
        <fullName evidence="1">Uncharacterized protein</fullName>
    </submittedName>
</protein>
<gene>
    <name evidence="1" type="ORF">NTEN_LOCUS21159</name>
</gene>
<evidence type="ECO:0000313" key="2">
    <source>
        <dbReference type="Proteomes" id="UP000479000"/>
    </source>
</evidence>
<name>A0A6H5HI95_9HEMI</name>
<keyword evidence="2" id="KW-1185">Reference proteome</keyword>
<reference evidence="1 2" key="1">
    <citation type="submission" date="2020-02" db="EMBL/GenBank/DDBJ databases">
        <authorList>
            <person name="Ferguson B K."/>
        </authorList>
    </citation>
    <scope>NUCLEOTIDE SEQUENCE [LARGE SCALE GENOMIC DNA]</scope>
</reference>
<dbReference type="AlphaFoldDB" id="A0A6H5HI95"/>
<organism evidence="1 2">
    <name type="scientific">Nesidiocoris tenuis</name>
    <dbReference type="NCBI Taxonomy" id="355587"/>
    <lineage>
        <taxon>Eukaryota</taxon>
        <taxon>Metazoa</taxon>
        <taxon>Ecdysozoa</taxon>
        <taxon>Arthropoda</taxon>
        <taxon>Hexapoda</taxon>
        <taxon>Insecta</taxon>
        <taxon>Pterygota</taxon>
        <taxon>Neoptera</taxon>
        <taxon>Paraneoptera</taxon>
        <taxon>Hemiptera</taxon>
        <taxon>Heteroptera</taxon>
        <taxon>Panheteroptera</taxon>
        <taxon>Cimicomorpha</taxon>
        <taxon>Miridae</taxon>
        <taxon>Dicyphina</taxon>
        <taxon>Nesidiocoris</taxon>
    </lineage>
</organism>
<feature type="non-terminal residue" evidence="1">
    <location>
        <position position="63"/>
    </location>
</feature>
<proteinExistence type="predicted"/>
<sequence>MLNDRLFFVDLEIPPVVRLFLHRASARQQFAVRVGRPSNASEGPYSHPSRRGRYCYPYSAIEK</sequence>
<evidence type="ECO:0000313" key="1">
    <source>
        <dbReference type="EMBL" id="CAB0017064.1"/>
    </source>
</evidence>
<dbReference type="EMBL" id="CADCXU010030753">
    <property type="protein sequence ID" value="CAB0017064.1"/>
    <property type="molecule type" value="Genomic_DNA"/>
</dbReference>